<protein>
    <submittedName>
        <fullName evidence="1">Uncharacterized protein</fullName>
    </submittedName>
</protein>
<organism evidence="1">
    <name type="scientific">Arundo donax</name>
    <name type="common">Giant reed</name>
    <name type="synonym">Donax arundinaceus</name>
    <dbReference type="NCBI Taxonomy" id="35708"/>
    <lineage>
        <taxon>Eukaryota</taxon>
        <taxon>Viridiplantae</taxon>
        <taxon>Streptophyta</taxon>
        <taxon>Embryophyta</taxon>
        <taxon>Tracheophyta</taxon>
        <taxon>Spermatophyta</taxon>
        <taxon>Magnoliopsida</taxon>
        <taxon>Liliopsida</taxon>
        <taxon>Poales</taxon>
        <taxon>Poaceae</taxon>
        <taxon>PACMAD clade</taxon>
        <taxon>Arundinoideae</taxon>
        <taxon>Arundineae</taxon>
        <taxon>Arundo</taxon>
    </lineage>
</organism>
<reference evidence="1" key="1">
    <citation type="submission" date="2014-09" db="EMBL/GenBank/DDBJ databases">
        <authorList>
            <person name="Magalhaes I.L.F."/>
            <person name="Oliveira U."/>
            <person name="Santos F.R."/>
            <person name="Vidigal T.H.D.A."/>
            <person name="Brescovit A.D."/>
            <person name="Santos A.J."/>
        </authorList>
    </citation>
    <scope>NUCLEOTIDE SEQUENCE</scope>
    <source>
        <tissue evidence="1">Shoot tissue taken approximately 20 cm above the soil surface</tissue>
    </source>
</reference>
<proteinExistence type="predicted"/>
<sequence>MFLYAHMISICLVMEFASVKNKHAMFIKASLKCRFGVQAVKGQRHAR</sequence>
<evidence type="ECO:0000313" key="1">
    <source>
        <dbReference type="EMBL" id="JAE27267.1"/>
    </source>
</evidence>
<dbReference type="AlphaFoldDB" id="A0A0A9GS63"/>
<accession>A0A0A9GS63</accession>
<dbReference type="EMBL" id="GBRH01170629">
    <property type="protein sequence ID" value="JAE27267.1"/>
    <property type="molecule type" value="Transcribed_RNA"/>
</dbReference>
<name>A0A0A9GS63_ARUDO</name>
<reference evidence="1" key="2">
    <citation type="journal article" date="2015" name="Data Brief">
        <title>Shoot transcriptome of the giant reed, Arundo donax.</title>
        <authorList>
            <person name="Barrero R.A."/>
            <person name="Guerrero F.D."/>
            <person name="Moolhuijzen P."/>
            <person name="Goolsby J.A."/>
            <person name="Tidwell J."/>
            <person name="Bellgard S.E."/>
            <person name="Bellgard M.I."/>
        </authorList>
    </citation>
    <scope>NUCLEOTIDE SEQUENCE</scope>
    <source>
        <tissue evidence="1">Shoot tissue taken approximately 20 cm above the soil surface</tissue>
    </source>
</reference>